<dbReference type="NCBIfam" id="TIGR01549">
    <property type="entry name" value="HAD-SF-IA-v1"/>
    <property type="match status" value="1"/>
</dbReference>
<dbReference type="OrthoDB" id="9807630at2"/>
<dbReference type="PANTHER" id="PTHR43434">
    <property type="entry name" value="PHOSPHOGLYCOLATE PHOSPHATASE"/>
    <property type="match status" value="1"/>
</dbReference>
<dbReference type="InterPro" id="IPR041492">
    <property type="entry name" value="HAD_2"/>
</dbReference>
<organism evidence="1 2">
    <name type="scientific">Anaerococcus lactolyticus S7-1-13</name>
    <dbReference type="NCBI Taxonomy" id="1284686"/>
    <lineage>
        <taxon>Bacteria</taxon>
        <taxon>Bacillati</taxon>
        <taxon>Bacillota</taxon>
        <taxon>Tissierellia</taxon>
        <taxon>Tissierellales</taxon>
        <taxon>Peptoniphilaceae</taxon>
        <taxon>Anaerococcus</taxon>
    </lineage>
</organism>
<evidence type="ECO:0000313" key="1">
    <source>
        <dbReference type="EMBL" id="KGF03652.1"/>
    </source>
</evidence>
<dbReference type="Gene3D" id="1.10.150.240">
    <property type="entry name" value="Putative phosphatase, domain 2"/>
    <property type="match status" value="1"/>
</dbReference>
<evidence type="ECO:0000313" key="2">
    <source>
        <dbReference type="Proteomes" id="UP000029579"/>
    </source>
</evidence>
<dbReference type="AlphaFoldDB" id="A0A095YAN5"/>
<dbReference type="Gene3D" id="3.40.50.1000">
    <property type="entry name" value="HAD superfamily/HAD-like"/>
    <property type="match status" value="1"/>
</dbReference>
<dbReference type="InterPro" id="IPR023198">
    <property type="entry name" value="PGP-like_dom2"/>
</dbReference>
<dbReference type="PANTHER" id="PTHR43434:SF1">
    <property type="entry name" value="PHOSPHOGLYCOLATE PHOSPHATASE"/>
    <property type="match status" value="1"/>
</dbReference>
<dbReference type="GO" id="GO:0008967">
    <property type="term" value="F:phosphoglycolate phosphatase activity"/>
    <property type="evidence" value="ECO:0007669"/>
    <property type="project" value="TreeGrafter"/>
</dbReference>
<protein>
    <submittedName>
        <fullName evidence="1">Phosphoglycolate phosphatase</fullName>
    </submittedName>
</protein>
<dbReference type="InterPro" id="IPR050155">
    <property type="entry name" value="HAD-like_hydrolase_sf"/>
</dbReference>
<dbReference type="Proteomes" id="UP000029579">
    <property type="component" value="Unassembled WGS sequence"/>
</dbReference>
<dbReference type="InterPro" id="IPR036412">
    <property type="entry name" value="HAD-like_sf"/>
</dbReference>
<dbReference type="RefSeq" id="WP_037328074.1">
    <property type="nucleotide sequence ID" value="NZ_JRMW01000037.1"/>
</dbReference>
<dbReference type="GO" id="GO:0005829">
    <property type="term" value="C:cytosol"/>
    <property type="evidence" value="ECO:0007669"/>
    <property type="project" value="TreeGrafter"/>
</dbReference>
<dbReference type="SFLD" id="SFLDG01129">
    <property type="entry name" value="C1.5:_HAD__Beta-PGM__Phosphata"/>
    <property type="match status" value="1"/>
</dbReference>
<gene>
    <name evidence="1" type="ORF">HMPREF1630_06270</name>
</gene>
<dbReference type="InterPro" id="IPR023214">
    <property type="entry name" value="HAD_sf"/>
</dbReference>
<dbReference type="SUPFAM" id="SSF56784">
    <property type="entry name" value="HAD-like"/>
    <property type="match status" value="1"/>
</dbReference>
<name>A0A095YAN5_9FIRM</name>
<dbReference type="EMBL" id="JRMW01000037">
    <property type="protein sequence ID" value="KGF03652.1"/>
    <property type="molecule type" value="Genomic_DNA"/>
</dbReference>
<dbReference type="Pfam" id="PF13419">
    <property type="entry name" value="HAD_2"/>
    <property type="match status" value="1"/>
</dbReference>
<dbReference type="GO" id="GO:0006281">
    <property type="term" value="P:DNA repair"/>
    <property type="evidence" value="ECO:0007669"/>
    <property type="project" value="TreeGrafter"/>
</dbReference>
<proteinExistence type="predicted"/>
<comment type="caution">
    <text evidence="1">The sequence shown here is derived from an EMBL/GenBank/DDBJ whole genome shotgun (WGS) entry which is preliminary data.</text>
</comment>
<dbReference type="SFLD" id="SFLDS00003">
    <property type="entry name" value="Haloacid_Dehalogenase"/>
    <property type="match status" value="1"/>
</dbReference>
<dbReference type="eggNOG" id="COG0546">
    <property type="taxonomic scope" value="Bacteria"/>
</dbReference>
<dbReference type="InterPro" id="IPR006439">
    <property type="entry name" value="HAD-SF_hydro_IA"/>
</dbReference>
<reference evidence="1 2" key="1">
    <citation type="submission" date="2014-07" db="EMBL/GenBank/DDBJ databases">
        <authorList>
            <person name="McCorrison J."/>
            <person name="Sanka R."/>
            <person name="Torralba M."/>
            <person name="Gillis M."/>
            <person name="Haft D.H."/>
            <person name="Methe B."/>
            <person name="Sutton G."/>
            <person name="Nelson K.E."/>
        </authorList>
    </citation>
    <scope>NUCLEOTIDE SEQUENCE [LARGE SCALE GENOMIC DNA]</scope>
    <source>
        <strain evidence="1 2">S7-1-13</strain>
    </source>
</reference>
<accession>A0A095YAN5</accession>
<sequence>MYIFDIDGTLLYTIDTITYFINETLKKFDLPSCPKDKVEAFVGNGPVVLCEKTLDYVGASKDQAFRKNFLDSYNKAYDDDPAYLTKAYDGVKEALDELKKTGKPLVCFSNKPDETCKKVIPVVFGEGFFDAILGYRGDYERKPSPAGIMILKEKFGVDFSDIIYFGDSEVDMKCGKNAGIFTVGVSWGFRDRKVLEDANPDLIIDDPSQMVIRRV</sequence>